<dbReference type="HOGENOM" id="CLU_011125_2_0_1"/>
<feature type="transmembrane region" description="Helical" evidence="1">
    <location>
        <begin position="511"/>
        <end position="529"/>
    </location>
</feature>
<evidence type="ECO:0000259" key="2">
    <source>
        <dbReference type="PROSITE" id="PS50820"/>
    </source>
</evidence>
<dbReference type="PROSITE" id="PS50820">
    <property type="entry name" value="LCCL"/>
    <property type="match status" value="1"/>
</dbReference>
<dbReference type="Gene3D" id="2.170.130.20">
    <property type="entry name" value="LCCL-like domain"/>
    <property type="match status" value="1"/>
</dbReference>
<protein>
    <recommendedName>
        <fullName evidence="2">LCCL domain-containing protein</fullName>
    </recommendedName>
</protein>
<dbReference type="OrthoDB" id="441660at2759"/>
<dbReference type="InterPro" id="IPR036609">
    <property type="entry name" value="LCCL_sf"/>
</dbReference>
<proteinExistence type="predicted"/>
<dbReference type="InParanoid" id="A0A0C3EEJ2"/>
<keyword evidence="1" id="KW-0472">Membrane</keyword>
<dbReference type="Proteomes" id="UP000053989">
    <property type="component" value="Unassembled WGS sequence"/>
</dbReference>
<dbReference type="PANTHER" id="PTHR31331:SF1">
    <property type="entry name" value="CYSTEINE RICH SECRETORY PROTEIN LCCL DOMAIN CONTAINING 2"/>
    <property type="match status" value="1"/>
</dbReference>
<reference evidence="3 4" key="1">
    <citation type="submission" date="2014-04" db="EMBL/GenBank/DDBJ databases">
        <authorList>
            <consortium name="DOE Joint Genome Institute"/>
            <person name="Kuo A."/>
            <person name="Kohler A."/>
            <person name="Nagy L.G."/>
            <person name="Floudas D."/>
            <person name="Copeland A."/>
            <person name="Barry K.W."/>
            <person name="Cichocki N."/>
            <person name="Veneault-Fourrey C."/>
            <person name="LaButti K."/>
            <person name="Lindquist E.A."/>
            <person name="Lipzen A."/>
            <person name="Lundell T."/>
            <person name="Morin E."/>
            <person name="Murat C."/>
            <person name="Sun H."/>
            <person name="Tunlid A."/>
            <person name="Henrissat B."/>
            <person name="Grigoriev I.V."/>
            <person name="Hibbett D.S."/>
            <person name="Martin F."/>
            <person name="Nordberg H.P."/>
            <person name="Cantor M.N."/>
            <person name="Hua S.X."/>
        </authorList>
    </citation>
    <scope>NUCLEOTIDE SEQUENCE [LARGE SCALE GENOMIC DNA]</scope>
    <source>
        <strain evidence="3 4">Foug A</strain>
    </source>
</reference>
<dbReference type="EMBL" id="KN822018">
    <property type="protein sequence ID" value="KIM66326.1"/>
    <property type="molecule type" value="Genomic_DNA"/>
</dbReference>
<keyword evidence="1" id="KW-0812">Transmembrane</keyword>
<feature type="transmembrane region" description="Helical" evidence="1">
    <location>
        <begin position="389"/>
        <end position="408"/>
    </location>
</feature>
<evidence type="ECO:0000313" key="4">
    <source>
        <dbReference type="Proteomes" id="UP000053989"/>
    </source>
</evidence>
<dbReference type="PANTHER" id="PTHR31331">
    <property type="entry name" value="LCCL DOMAIN PROTEIN (AFU_ORTHOLOGUE AFUA_5G08630)"/>
    <property type="match status" value="1"/>
</dbReference>
<dbReference type="InterPro" id="IPR051957">
    <property type="entry name" value="CRISP-LCCL_domain"/>
</dbReference>
<organism evidence="3 4">
    <name type="scientific">Scleroderma citrinum Foug A</name>
    <dbReference type="NCBI Taxonomy" id="1036808"/>
    <lineage>
        <taxon>Eukaryota</taxon>
        <taxon>Fungi</taxon>
        <taxon>Dikarya</taxon>
        <taxon>Basidiomycota</taxon>
        <taxon>Agaricomycotina</taxon>
        <taxon>Agaricomycetes</taxon>
        <taxon>Agaricomycetidae</taxon>
        <taxon>Boletales</taxon>
        <taxon>Sclerodermatineae</taxon>
        <taxon>Sclerodermataceae</taxon>
        <taxon>Scleroderma</taxon>
    </lineage>
</organism>
<feature type="transmembrane region" description="Helical" evidence="1">
    <location>
        <begin position="414"/>
        <end position="430"/>
    </location>
</feature>
<evidence type="ECO:0000256" key="1">
    <source>
        <dbReference type="SAM" id="Phobius"/>
    </source>
</evidence>
<dbReference type="Pfam" id="PF03815">
    <property type="entry name" value="LCCL"/>
    <property type="match status" value="1"/>
</dbReference>
<dbReference type="STRING" id="1036808.A0A0C3EEJ2"/>
<feature type="transmembrane region" description="Helical" evidence="1">
    <location>
        <begin position="541"/>
        <end position="561"/>
    </location>
</feature>
<feature type="transmembrane region" description="Helical" evidence="1">
    <location>
        <begin position="590"/>
        <end position="608"/>
    </location>
</feature>
<feature type="domain" description="LCCL" evidence="2">
    <location>
        <begin position="258"/>
        <end position="365"/>
    </location>
</feature>
<reference evidence="4" key="2">
    <citation type="submission" date="2015-01" db="EMBL/GenBank/DDBJ databases">
        <title>Evolutionary Origins and Diversification of the Mycorrhizal Mutualists.</title>
        <authorList>
            <consortium name="DOE Joint Genome Institute"/>
            <consortium name="Mycorrhizal Genomics Consortium"/>
            <person name="Kohler A."/>
            <person name="Kuo A."/>
            <person name="Nagy L.G."/>
            <person name="Floudas D."/>
            <person name="Copeland A."/>
            <person name="Barry K.W."/>
            <person name="Cichocki N."/>
            <person name="Veneault-Fourrey C."/>
            <person name="LaButti K."/>
            <person name="Lindquist E.A."/>
            <person name="Lipzen A."/>
            <person name="Lundell T."/>
            <person name="Morin E."/>
            <person name="Murat C."/>
            <person name="Riley R."/>
            <person name="Ohm R."/>
            <person name="Sun H."/>
            <person name="Tunlid A."/>
            <person name="Henrissat B."/>
            <person name="Grigoriev I.V."/>
            <person name="Hibbett D.S."/>
            <person name="Martin F."/>
        </authorList>
    </citation>
    <scope>NUCLEOTIDE SEQUENCE [LARGE SCALE GENOMIC DNA]</scope>
    <source>
        <strain evidence="4">Foug A</strain>
    </source>
</reference>
<keyword evidence="1" id="KW-1133">Transmembrane helix</keyword>
<accession>A0A0C3EEJ2</accession>
<gene>
    <name evidence="3" type="ORF">SCLCIDRAFT_14670</name>
</gene>
<feature type="transmembrane region" description="Helical" evidence="1">
    <location>
        <begin position="442"/>
        <end position="461"/>
    </location>
</feature>
<keyword evidence="4" id="KW-1185">Reference proteome</keyword>
<feature type="transmembrane region" description="Helical" evidence="1">
    <location>
        <begin position="217"/>
        <end position="238"/>
    </location>
</feature>
<feature type="transmembrane region" description="Helical" evidence="1">
    <location>
        <begin position="481"/>
        <end position="499"/>
    </location>
</feature>
<name>A0A0C3EEJ2_9AGAM</name>
<dbReference type="SUPFAM" id="SSF69848">
    <property type="entry name" value="LCCL domain"/>
    <property type="match status" value="1"/>
</dbReference>
<evidence type="ECO:0000313" key="3">
    <source>
        <dbReference type="EMBL" id="KIM66326.1"/>
    </source>
</evidence>
<dbReference type="AlphaFoldDB" id="A0A0C3EEJ2"/>
<dbReference type="InterPro" id="IPR004043">
    <property type="entry name" value="LCCL"/>
</dbReference>
<sequence length="729" mass="80706">MAAPSEVSTKDLSGIFFSDKQLSDSTDELLRLQGMSWFKRRAVSMFTLILSIRHHTDDAGVEHIDVDEKLSGGIPGTSDNYILDFQERQCDDIFGLYTLKVRRVPVLEEIEDEFLKTGWTEDTLADGVVYFIAWNDANASRYKWKAEQIWGFELINGQRKFVRRIVLTSSGKKDGPVRIRLVYNYYPLPLLNRSYTFGGHTITLSIESTILHFTRPFTSGLLLTIFIIIYFIASIFLVRSQWYLTPASSFSDCTSVFWTENAGCGVNGESCAPFTNYSLNFRCPSGCSSVVLQNPRIVGNLEINFAPLLVGGGDIQRTYRADSFLCASAIHTGLIGNSMGGCATVNLVGNFTDYMPTTAFGLTSIGFPSAFPMSYRLSANNELGQCIDLHNVALAINILVTCLLFVVFRPKAAVLYWSLICIGFWHVALFSQPQKTPPPLDVAFGAFLPTLFVGYAFWRIAVRFTMPTFKDAPLEAMIWYLPPYWVGVLINLTASKIPIDRLTAADISQRPGGVIALVIIVLIVFVFVLNQMRVIRKTGWLPWYLGWYVTGGLATLALAFLPGLQFRLHHYVISMALLPGTGFPTRPSAIYQGFLIGMFLNGVAAFGFDPILQTAVDLARDGPTGSPLPAFLTNSTTYNASIALANQTIFWGDIPNELFAQGWDGFSLLIDDVERYAGNALNYSLVGLEAGLPHFFRLAYTSGNSASDFTMPAILWPNGTWVDPLPGAP</sequence>